<dbReference type="Gene3D" id="1.10.8.60">
    <property type="match status" value="2"/>
</dbReference>
<accession>A0A8J2MHW3</accession>
<dbReference type="OrthoDB" id="8173462at2759"/>
<dbReference type="EMBL" id="CAJNRD030001118">
    <property type="protein sequence ID" value="CAG5084344.1"/>
    <property type="molecule type" value="Genomic_DNA"/>
</dbReference>
<dbReference type="Pfam" id="PF17862">
    <property type="entry name" value="AAA_lid_3"/>
    <property type="match status" value="1"/>
</dbReference>
<evidence type="ECO:0000256" key="3">
    <source>
        <dbReference type="ARBA" id="ARBA00022840"/>
    </source>
</evidence>
<comment type="caution">
    <text evidence="6">The sequence shown here is derived from an EMBL/GenBank/DDBJ whole genome shotgun (WGS) entry which is preliminary data.</text>
</comment>
<dbReference type="PANTHER" id="PTHR23077">
    <property type="entry name" value="AAA-FAMILY ATPASE"/>
    <property type="match status" value="1"/>
</dbReference>
<feature type="non-terminal residue" evidence="6">
    <location>
        <position position="1"/>
    </location>
</feature>
<keyword evidence="7" id="KW-1185">Reference proteome</keyword>
<dbReference type="GO" id="GO:0005778">
    <property type="term" value="C:peroxisomal membrane"/>
    <property type="evidence" value="ECO:0007669"/>
    <property type="project" value="TreeGrafter"/>
</dbReference>
<dbReference type="AlphaFoldDB" id="A0A8J2MHW3"/>
<dbReference type="InterPro" id="IPR003960">
    <property type="entry name" value="ATPase_AAA_CS"/>
</dbReference>
<dbReference type="GO" id="GO:0005829">
    <property type="term" value="C:cytosol"/>
    <property type="evidence" value="ECO:0007669"/>
    <property type="project" value="TreeGrafter"/>
</dbReference>
<dbReference type="PROSITE" id="PS00674">
    <property type="entry name" value="AAA"/>
    <property type="match status" value="1"/>
</dbReference>
<reference evidence="6" key="1">
    <citation type="submission" date="2021-04" db="EMBL/GenBank/DDBJ databases">
        <authorList>
            <person name="Chebbi M.A.C M."/>
        </authorList>
    </citation>
    <scope>NUCLEOTIDE SEQUENCE</scope>
</reference>
<evidence type="ECO:0000313" key="6">
    <source>
        <dbReference type="EMBL" id="CAG5084344.1"/>
    </source>
</evidence>
<dbReference type="InterPro" id="IPR003593">
    <property type="entry name" value="AAA+_ATPase"/>
</dbReference>
<dbReference type="SMART" id="SM00382">
    <property type="entry name" value="AAA"/>
    <property type="match status" value="1"/>
</dbReference>
<dbReference type="GO" id="GO:0016887">
    <property type="term" value="F:ATP hydrolysis activity"/>
    <property type="evidence" value="ECO:0007669"/>
    <property type="project" value="InterPro"/>
</dbReference>
<name>A0A8J2MHW3_COTCN</name>
<evidence type="ECO:0000256" key="2">
    <source>
        <dbReference type="ARBA" id="ARBA00022741"/>
    </source>
</evidence>
<keyword evidence="3 4" id="KW-0067">ATP-binding</keyword>
<protein>
    <submittedName>
        <fullName evidence="6">Similar to PEX1: Peroxisome biogenesis factor 1 (Homo sapiens)</fullName>
    </submittedName>
</protein>
<evidence type="ECO:0000313" key="7">
    <source>
        <dbReference type="Proteomes" id="UP000786811"/>
    </source>
</evidence>
<dbReference type="SUPFAM" id="SSF52540">
    <property type="entry name" value="P-loop containing nucleoside triphosphate hydrolases"/>
    <property type="match status" value="2"/>
</dbReference>
<dbReference type="InterPro" id="IPR050168">
    <property type="entry name" value="AAA_ATPase_domain"/>
</dbReference>
<dbReference type="Gene3D" id="3.40.50.300">
    <property type="entry name" value="P-loop containing nucleotide triphosphate hydrolases"/>
    <property type="match status" value="1"/>
</dbReference>
<dbReference type="FunFam" id="3.40.50.300:FF:000149">
    <property type="entry name" value="Nuclear valosin-containing protein-like"/>
    <property type="match status" value="1"/>
</dbReference>
<proteinExistence type="inferred from homology"/>
<dbReference type="Proteomes" id="UP000786811">
    <property type="component" value="Unassembled WGS sequence"/>
</dbReference>
<dbReference type="GO" id="GO:0016558">
    <property type="term" value="P:protein import into peroxisome matrix"/>
    <property type="evidence" value="ECO:0007669"/>
    <property type="project" value="TreeGrafter"/>
</dbReference>
<dbReference type="InterPro" id="IPR003959">
    <property type="entry name" value="ATPase_AAA_core"/>
</dbReference>
<dbReference type="PANTHER" id="PTHR23077:SF12">
    <property type="entry name" value="PEROXISOMAL ATPASE PEX1"/>
    <property type="match status" value="1"/>
</dbReference>
<comment type="similarity">
    <text evidence="1 4">Belongs to the AAA ATPase family.</text>
</comment>
<organism evidence="6 7">
    <name type="scientific">Cotesia congregata</name>
    <name type="common">Parasitoid wasp</name>
    <name type="synonym">Apanteles congregatus</name>
    <dbReference type="NCBI Taxonomy" id="51543"/>
    <lineage>
        <taxon>Eukaryota</taxon>
        <taxon>Metazoa</taxon>
        <taxon>Ecdysozoa</taxon>
        <taxon>Arthropoda</taxon>
        <taxon>Hexapoda</taxon>
        <taxon>Insecta</taxon>
        <taxon>Pterygota</taxon>
        <taxon>Neoptera</taxon>
        <taxon>Endopterygota</taxon>
        <taxon>Hymenoptera</taxon>
        <taxon>Apocrita</taxon>
        <taxon>Ichneumonoidea</taxon>
        <taxon>Braconidae</taxon>
        <taxon>Microgastrinae</taxon>
        <taxon>Cotesia</taxon>
    </lineage>
</organism>
<feature type="domain" description="AAA+ ATPase" evidence="5">
    <location>
        <begin position="180"/>
        <end position="316"/>
    </location>
</feature>
<evidence type="ECO:0000256" key="4">
    <source>
        <dbReference type="RuleBase" id="RU003651"/>
    </source>
</evidence>
<sequence>MNIVSNYQTMNCITLMATCLSIERLGTKLKTKRGLNLFTRLFKLDCLTKNERCKIMEAEANAKELSLSSDILWDYFADKTENFVLQDFVDFIEKACYIAWKRNVNSGINNHRKIILTNDDLMSTFEGFNSIASHALSLFSGSGHGWSDIGGLKDIKDCLVELLQWPLIYTELYKNAPIRQQSGVLLYGMPGTGKTMLAGAIVKECGLNFINIKGPELLSKYIGASEEAVREIFQKAQRARPCVLFFDEFDSLAPRRGHDSTGATDRIVNQLLTQFDGVEGREGVAIVAASSRPDLLDPALLRPGRLDKALLCPLPQESHREEILKVLCKKHNLTAEDFDLKALAKMTENFTGADLNAVFVQARINATEESYAKMTKNMSQKSVIKITQDCFLKSLESTQPSLTEKEIIKFNFIYRKFFNGNNFSEEIMKNQKLTLA</sequence>
<gene>
    <name evidence="6" type="ORF">HICCMSTLAB_LOCUS4081</name>
</gene>
<dbReference type="InterPro" id="IPR027417">
    <property type="entry name" value="P-loop_NTPase"/>
</dbReference>
<keyword evidence="2 4" id="KW-0547">Nucleotide-binding</keyword>
<evidence type="ECO:0000256" key="1">
    <source>
        <dbReference type="ARBA" id="ARBA00006914"/>
    </source>
</evidence>
<evidence type="ECO:0000259" key="5">
    <source>
        <dbReference type="SMART" id="SM00382"/>
    </source>
</evidence>
<dbReference type="Pfam" id="PF00004">
    <property type="entry name" value="AAA"/>
    <property type="match status" value="1"/>
</dbReference>
<dbReference type="GO" id="GO:0005524">
    <property type="term" value="F:ATP binding"/>
    <property type="evidence" value="ECO:0007669"/>
    <property type="project" value="UniProtKB-KW"/>
</dbReference>
<dbReference type="InterPro" id="IPR041569">
    <property type="entry name" value="AAA_lid_3"/>
</dbReference>